<proteinExistence type="predicted"/>
<protein>
    <submittedName>
        <fullName evidence="1">Uncharacterized protein</fullName>
    </submittedName>
</protein>
<feature type="non-terminal residue" evidence="1">
    <location>
        <position position="1"/>
    </location>
</feature>
<name>A0AC59ZPK9_RANTA</name>
<reference evidence="1" key="1">
    <citation type="submission" date="2023-05" db="EMBL/GenBank/DDBJ databases">
        <authorList>
            <consortium name="ELIXIR-Norway"/>
        </authorList>
    </citation>
    <scope>NUCLEOTIDE SEQUENCE</scope>
</reference>
<organism evidence="1 2">
    <name type="scientific">Rangifer tarandus platyrhynchus</name>
    <name type="common">Svalbard reindeer</name>
    <dbReference type="NCBI Taxonomy" id="3082113"/>
    <lineage>
        <taxon>Eukaryota</taxon>
        <taxon>Metazoa</taxon>
        <taxon>Chordata</taxon>
        <taxon>Craniata</taxon>
        <taxon>Vertebrata</taxon>
        <taxon>Euteleostomi</taxon>
        <taxon>Mammalia</taxon>
        <taxon>Eutheria</taxon>
        <taxon>Laurasiatheria</taxon>
        <taxon>Artiodactyla</taxon>
        <taxon>Ruminantia</taxon>
        <taxon>Pecora</taxon>
        <taxon>Cervidae</taxon>
        <taxon>Odocoileinae</taxon>
        <taxon>Rangifer</taxon>
    </lineage>
</organism>
<dbReference type="EMBL" id="OX596116">
    <property type="protein sequence ID" value="CAN0478042.1"/>
    <property type="molecule type" value="Genomic_DNA"/>
</dbReference>
<feature type="non-terminal residue" evidence="1">
    <location>
        <position position="53"/>
    </location>
</feature>
<evidence type="ECO:0000313" key="2">
    <source>
        <dbReference type="Proteomes" id="UP001162501"/>
    </source>
</evidence>
<sequence>LKQKRQSNIHSMVCLHILVTTCEANSHEKQWIQKLEQMQGCVLNREYFLPPGQ</sequence>
<dbReference type="Proteomes" id="UP001162501">
    <property type="component" value="Chromosome 32"/>
</dbReference>
<reference evidence="1" key="2">
    <citation type="submission" date="2025-03" db="EMBL/GenBank/DDBJ databases">
        <authorList>
            <consortium name="ELIXIR-Norway"/>
            <consortium name="Elixir Norway"/>
        </authorList>
    </citation>
    <scope>NUCLEOTIDE SEQUENCE</scope>
</reference>
<gene>
    <name evidence="1" type="ORF">MRATA1EN22A_LOCUS20852</name>
</gene>
<evidence type="ECO:0000313" key="1">
    <source>
        <dbReference type="EMBL" id="CAN0478042.1"/>
    </source>
</evidence>
<accession>A0AC59ZPK9</accession>